<dbReference type="InterPro" id="IPR036249">
    <property type="entry name" value="Thioredoxin-like_sf"/>
</dbReference>
<dbReference type="GO" id="GO:0006457">
    <property type="term" value="P:protein folding"/>
    <property type="evidence" value="ECO:0007669"/>
    <property type="project" value="TreeGrafter"/>
</dbReference>
<evidence type="ECO:0008006" key="4">
    <source>
        <dbReference type="Google" id="ProtNLM"/>
    </source>
</evidence>
<protein>
    <recommendedName>
        <fullName evidence="4">Phosducin thioredoxin-like domain-containing protein</fullName>
    </recommendedName>
</protein>
<evidence type="ECO:0000313" key="2">
    <source>
        <dbReference type="EMBL" id="GAX29483.1"/>
    </source>
</evidence>
<dbReference type="PANTHER" id="PTHR45809:SF3">
    <property type="entry name" value="VIRAL IAP-ASSOCIATED FACTOR HOMOLOG"/>
    <property type="match status" value="1"/>
</dbReference>
<gene>
    <name evidence="2" type="ORF">FisN_16Hh074</name>
</gene>
<evidence type="ECO:0000313" key="3">
    <source>
        <dbReference type="Proteomes" id="UP000198406"/>
    </source>
</evidence>
<organism evidence="2 3">
    <name type="scientific">Fistulifera solaris</name>
    <name type="common">Oleaginous diatom</name>
    <dbReference type="NCBI Taxonomy" id="1519565"/>
    <lineage>
        <taxon>Eukaryota</taxon>
        <taxon>Sar</taxon>
        <taxon>Stramenopiles</taxon>
        <taxon>Ochrophyta</taxon>
        <taxon>Bacillariophyta</taxon>
        <taxon>Bacillariophyceae</taxon>
        <taxon>Bacillariophycidae</taxon>
        <taxon>Naviculales</taxon>
        <taxon>Naviculaceae</taxon>
        <taxon>Fistulifera</taxon>
    </lineage>
</organism>
<reference evidence="2 3" key="1">
    <citation type="journal article" date="2015" name="Plant Cell">
        <title>Oil accumulation by the oleaginous diatom Fistulifera solaris as revealed by the genome and transcriptome.</title>
        <authorList>
            <person name="Tanaka T."/>
            <person name="Maeda Y."/>
            <person name="Veluchamy A."/>
            <person name="Tanaka M."/>
            <person name="Abida H."/>
            <person name="Marechal E."/>
            <person name="Bowler C."/>
            <person name="Muto M."/>
            <person name="Sunaga Y."/>
            <person name="Tanaka M."/>
            <person name="Yoshino T."/>
            <person name="Taniguchi T."/>
            <person name="Fukuda Y."/>
            <person name="Nemoto M."/>
            <person name="Matsumoto M."/>
            <person name="Wong P.S."/>
            <person name="Aburatani S."/>
            <person name="Fujibuchi W."/>
        </authorList>
    </citation>
    <scope>NUCLEOTIDE SEQUENCE [LARGE SCALE GENOMIC DNA]</scope>
    <source>
        <strain evidence="2 3">JPCC DA0580</strain>
    </source>
</reference>
<keyword evidence="3" id="KW-1185">Reference proteome</keyword>
<dbReference type="InParanoid" id="A0A1Z5KT45"/>
<dbReference type="InterPro" id="IPR051498">
    <property type="entry name" value="Phosducin-like_chap/apop_reg"/>
</dbReference>
<dbReference type="GO" id="GO:0005737">
    <property type="term" value="C:cytoplasm"/>
    <property type="evidence" value="ECO:0007669"/>
    <property type="project" value="TreeGrafter"/>
</dbReference>
<name>A0A1Z5KT45_FISSO</name>
<dbReference type="Proteomes" id="UP000198406">
    <property type="component" value="Unassembled WGS sequence"/>
</dbReference>
<dbReference type="OrthoDB" id="45518at2759"/>
<comment type="similarity">
    <text evidence="1">Belongs to the phosducin family.</text>
</comment>
<dbReference type="SUPFAM" id="SSF52833">
    <property type="entry name" value="Thioredoxin-like"/>
    <property type="match status" value="1"/>
</dbReference>
<dbReference type="PANTHER" id="PTHR45809">
    <property type="entry name" value="VIRAL IAP-ASSOCIATED FACTOR HOMOLOG"/>
    <property type="match status" value="1"/>
</dbReference>
<dbReference type="EMBL" id="BDSP01000289">
    <property type="protein sequence ID" value="GAX29483.1"/>
    <property type="molecule type" value="Genomic_DNA"/>
</dbReference>
<evidence type="ECO:0000256" key="1">
    <source>
        <dbReference type="ARBA" id="ARBA00009686"/>
    </source>
</evidence>
<dbReference type="Gene3D" id="3.40.30.10">
    <property type="entry name" value="Glutaredoxin"/>
    <property type="match status" value="1"/>
</dbReference>
<accession>A0A1Z5KT45</accession>
<comment type="caution">
    <text evidence="2">The sequence shown here is derived from an EMBL/GenBank/DDBJ whole genome shotgun (WGS) entry which is preliminary data.</text>
</comment>
<dbReference type="AlphaFoldDB" id="A0A1Z5KT45"/>
<sequence length="154" mass="17400">MEGSGVTNYATDKPSYAYSTATTEFDDALLQRDIVTPTQVFLAKGASLEEAQRLVALREATNVTVDPTTSDVDDDSFSDDEEIMQRYRQQRQQQASSVQYIQRNEWHRHVNEASLQQWVVVCLTSSDTERTGRIEQAVQEVARATSGMQFVFIP</sequence>
<proteinExistence type="inferred from homology"/>